<dbReference type="Pfam" id="PF13456">
    <property type="entry name" value="RVT_3"/>
    <property type="match status" value="1"/>
</dbReference>
<name>A0AAQ3K4T2_9LILI</name>
<evidence type="ECO:0000313" key="3">
    <source>
        <dbReference type="Proteomes" id="UP001327560"/>
    </source>
</evidence>
<dbReference type="CDD" id="cd06222">
    <property type="entry name" value="RNase_H_like"/>
    <property type="match status" value="1"/>
</dbReference>
<dbReference type="PANTHER" id="PTHR47074">
    <property type="entry name" value="BNAC02G40300D PROTEIN"/>
    <property type="match status" value="1"/>
</dbReference>
<dbReference type="Gene3D" id="3.30.420.10">
    <property type="entry name" value="Ribonuclease H-like superfamily/Ribonuclease H"/>
    <property type="match status" value="1"/>
</dbReference>
<dbReference type="GO" id="GO:0003676">
    <property type="term" value="F:nucleic acid binding"/>
    <property type="evidence" value="ECO:0007669"/>
    <property type="project" value="InterPro"/>
</dbReference>
<dbReference type="SUPFAM" id="SSF53098">
    <property type="entry name" value="Ribonuclease H-like"/>
    <property type="match status" value="1"/>
</dbReference>
<dbReference type="GO" id="GO:0004523">
    <property type="term" value="F:RNA-DNA hybrid ribonuclease activity"/>
    <property type="evidence" value="ECO:0007669"/>
    <property type="project" value="InterPro"/>
</dbReference>
<organism evidence="2 3">
    <name type="scientific">Canna indica</name>
    <name type="common">Indian-shot</name>
    <dbReference type="NCBI Taxonomy" id="4628"/>
    <lineage>
        <taxon>Eukaryota</taxon>
        <taxon>Viridiplantae</taxon>
        <taxon>Streptophyta</taxon>
        <taxon>Embryophyta</taxon>
        <taxon>Tracheophyta</taxon>
        <taxon>Spermatophyta</taxon>
        <taxon>Magnoliopsida</taxon>
        <taxon>Liliopsida</taxon>
        <taxon>Zingiberales</taxon>
        <taxon>Cannaceae</taxon>
        <taxon>Canna</taxon>
    </lineage>
</organism>
<dbReference type="InterPro" id="IPR044730">
    <property type="entry name" value="RNase_H-like_dom_plant"/>
</dbReference>
<dbReference type="AlphaFoldDB" id="A0AAQ3K4T2"/>
<dbReference type="EMBL" id="CP136892">
    <property type="protein sequence ID" value="WOL01959.1"/>
    <property type="molecule type" value="Genomic_DNA"/>
</dbReference>
<keyword evidence="3" id="KW-1185">Reference proteome</keyword>
<evidence type="ECO:0000259" key="1">
    <source>
        <dbReference type="Pfam" id="PF13456"/>
    </source>
</evidence>
<dbReference type="InterPro" id="IPR036397">
    <property type="entry name" value="RNaseH_sf"/>
</dbReference>
<feature type="domain" description="RNase H type-1" evidence="1">
    <location>
        <begin position="142"/>
        <end position="230"/>
    </location>
</feature>
<dbReference type="InterPro" id="IPR052929">
    <property type="entry name" value="RNase_H-like_EbsB-rel"/>
</dbReference>
<protein>
    <submittedName>
        <fullName evidence="2">Ribonuclease H protein</fullName>
    </submittedName>
</protein>
<dbReference type="Proteomes" id="UP001327560">
    <property type="component" value="Chromosome 3"/>
</dbReference>
<evidence type="ECO:0000313" key="2">
    <source>
        <dbReference type="EMBL" id="WOL01959.1"/>
    </source>
</evidence>
<dbReference type="InterPro" id="IPR002156">
    <property type="entry name" value="RNaseH_domain"/>
</dbReference>
<dbReference type="InterPro" id="IPR012337">
    <property type="entry name" value="RNaseH-like_sf"/>
</dbReference>
<accession>A0AAQ3K4T2</accession>
<sequence>MEGKPKSWTVKGILAALYGLREGLKIKIGNGNSTNIWSDPWIVCMPLNRWPTFINVEMTHNVSQTAQYQFNRRNASLPIRVENSNSSQNKNQVGHSATLYTDHGASYTIFCDASWDENMGYFGYDFLTLNGEQKEILLGYGMNSTPNILSAELHAIWMILLSANTMNMKHLKIFSDCKPAIDILNNLAKPPWMVKDVVKDIRHLTLNTQVNCWCYLRREFNSNAHKLANAGLSNSDLALDDAIKWIYIDCLSNTLRNVQVRLFD</sequence>
<reference evidence="2 3" key="1">
    <citation type="submission" date="2023-10" db="EMBL/GenBank/DDBJ databases">
        <title>Chromosome-scale genome assembly provides insights into flower coloration mechanisms of Canna indica.</title>
        <authorList>
            <person name="Li C."/>
        </authorList>
    </citation>
    <scope>NUCLEOTIDE SEQUENCE [LARGE SCALE GENOMIC DNA]</scope>
    <source>
        <tissue evidence="2">Flower</tissue>
    </source>
</reference>
<dbReference type="PANTHER" id="PTHR47074:SF73">
    <property type="entry name" value="OS04G0448401 PROTEIN"/>
    <property type="match status" value="1"/>
</dbReference>
<proteinExistence type="predicted"/>
<gene>
    <name evidence="2" type="ORF">Cni_G10678</name>
</gene>